<comment type="caution">
    <text evidence="1">The sequence shown here is derived from an EMBL/GenBank/DDBJ whole genome shotgun (WGS) entry which is preliminary data.</text>
</comment>
<protein>
    <submittedName>
        <fullName evidence="1">Uncharacterized protein</fullName>
    </submittedName>
</protein>
<evidence type="ECO:0000313" key="1">
    <source>
        <dbReference type="EMBL" id="EYC00618.1"/>
    </source>
</evidence>
<dbReference type="EMBL" id="JARK01001450">
    <property type="protein sequence ID" value="EYC00618.1"/>
    <property type="molecule type" value="Genomic_DNA"/>
</dbReference>
<accession>A0A016TDD9</accession>
<organism evidence="1 2">
    <name type="scientific">Ancylostoma ceylanicum</name>
    <dbReference type="NCBI Taxonomy" id="53326"/>
    <lineage>
        <taxon>Eukaryota</taxon>
        <taxon>Metazoa</taxon>
        <taxon>Ecdysozoa</taxon>
        <taxon>Nematoda</taxon>
        <taxon>Chromadorea</taxon>
        <taxon>Rhabditida</taxon>
        <taxon>Rhabditina</taxon>
        <taxon>Rhabditomorpha</taxon>
        <taxon>Strongyloidea</taxon>
        <taxon>Ancylostomatidae</taxon>
        <taxon>Ancylostomatinae</taxon>
        <taxon>Ancylostoma</taxon>
    </lineage>
</organism>
<sequence>MPLVIIIALQRDEICESHIRAPSTAADGDDLPFHSVGKWSRVRSSPQTWRRDVQASDLIIAMTLSYVP</sequence>
<keyword evidence="2" id="KW-1185">Reference proteome</keyword>
<evidence type="ECO:0000313" key="2">
    <source>
        <dbReference type="Proteomes" id="UP000024635"/>
    </source>
</evidence>
<gene>
    <name evidence="1" type="primary">Acey_s0114.g442</name>
    <name evidence="1" type="ORF">Y032_0114g442</name>
</gene>
<proteinExistence type="predicted"/>
<dbReference type="Proteomes" id="UP000024635">
    <property type="component" value="Unassembled WGS sequence"/>
</dbReference>
<dbReference type="AlphaFoldDB" id="A0A016TDD9"/>
<reference evidence="2" key="1">
    <citation type="journal article" date="2015" name="Nat. Genet.">
        <title>The genome and transcriptome of the zoonotic hookworm Ancylostoma ceylanicum identify infection-specific gene families.</title>
        <authorList>
            <person name="Schwarz E.M."/>
            <person name="Hu Y."/>
            <person name="Antoshechkin I."/>
            <person name="Miller M.M."/>
            <person name="Sternberg P.W."/>
            <person name="Aroian R.V."/>
        </authorList>
    </citation>
    <scope>NUCLEOTIDE SEQUENCE</scope>
    <source>
        <strain evidence="2">HY135</strain>
    </source>
</reference>
<name>A0A016TDD9_9BILA</name>